<dbReference type="PANTHER" id="PTHR43570:SF20">
    <property type="entry name" value="ALDEHYDE DEHYDROGENASE ALDX-RELATED"/>
    <property type="match status" value="1"/>
</dbReference>
<feature type="active site" evidence="5">
    <location>
        <position position="218"/>
    </location>
</feature>
<evidence type="ECO:0000256" key="2">
    <source>
        <dbReference type="ARBA" id="ARBA00023002"/>
    </source>
</evidence>
<evidence type="ECO:0000256" key="4">
    <source>
        <dbReference type="PIRNR" id="PIRNR036492"/>
    </source>
</evidence>
<dbReference type="Proteomes" id="UP000663570">
    <property type="component" value="Chromosome"/>
</dbReference>
<sequence length="470" mass="50750">MNLTDLPQTGLAAAFAAQRSAFAREPMPDAAARRANLDRLALLLKNNQQAICEAICADFGHRSHTETRLIEIFPSLEAIRYARAKLAGWMKPSRRHTGLWFLPGRSEVRYQPLGVVGVIVPWNYPLYLAIGPLVGALAAGNRVLIKMSEFGPNFGALFARLIGEAFPPNLVSVVLGGADVAAEFSSLPFDHLLFTGSTPVGRIVMAAAAKNLTPVTLELGGKSPAIVAPGFDIKTAAQRIGFGKIMNGGQTCIAPDYVLLPRGQEEAFVAAMRAFAQKLYGDAASPDYASVAHERHYTRLLALLDEARSMGARIEALLPDGAISGRKMAPVVLLDGTPDMRVMQEEIFGPILPVIPYDSLDDAIAYVNERDRPLALYVFDDQRGRVESLLDRTASGGVTVNDCILHIAQDDIPFGGVGPSGMGRYHGPEGFKTFSQQRAVFRQAALNGSAILHPPFGKPLAEKLIKLMLR</sequence>
<accession>A0ABX7M5C6</accession>
<dbReference type="Pfam" id="PF00171">
    <property type="entry name" value="Aldedh"/>
    <property type="match status" value="1"/>
</dbReference>
<feature type="domain" description="Aldehyde dehydrogenase" evidence="7">
    <location>
        <begin position="12"/>
        <end position="440"/>
    </location>
</feature>
<protein>
    <recommendedName>
        <fullName evidence="4">Aldehyde dehydrogenase</fullName>
    </recommendedName>
</protein>
<reference evidence="8 9" key="1">
    <citation type="submission" date="2021-02" db="EMBL/GenBank/DDBJ databases">
        <title>Niveibacterium changnyeongensis HC41.</title>
        <authorList>
            <person name="Kang M."/>
        </authorList>
    </citation>
    <scope>NUCLEOTIDE SEQUENCE [LARGE SCALE GENOMIC DNA]</scope>
    <source>
        <strain evidence="8 9">HC41</strain>
    </source>
</reference>
<dbReference type="InterPro" id="IPR016162">
    <property type="entry name" value="Ald_DH_N"/>
</dbReference>
<evidence type="ECO:0000259" key="7">
    <source>
        <dbReference type="Pfam" id="PF00171"/>
    </source>
</evidence>
<dbReference type="PROSITE" id="PS00687">
    <property type="entry name" value="ALDEHYDE_DEHYDR_GLU"/>
    <property type="match status" value="1"/>
</dbReference>
<organism evidence="8 9">
    <name type="scientific">Niveibacterium microcysteis</name>
    <dbReference type="NCBI Taxonomy" id="2811415"/>
    <lineage>
        <taxon>Bacteria</taxon>
        <taxon>Pseudomonadati</taxon>
        <taxon>Pseudomonadota</taxon>
        <taxon>Betaproteobacteria</taxon>
        <taxon>Rhodocyclales</taxon>
        <taxon>Rhodocyclaceae</taxon>
        <taxon>Niveibacterium</taxon>
    </lineage>
</organism>
<dbReference type="SUPFAM" id="SSF53720">
    <property type="entry name" value="ALDH-like"/>
    <property type="match status" value="1"/>
</dbReference>
<dbReference type="CDD" id="cd07133">
    <property type="entry name" value="ALDH_CALDH_CalB"/>
    <property type="match status" value="1"/>
</dbReference>
<evidence type="ECO:0000256" key="1">
    <source>
        <dbReference type="ARBA" id="ARBA00009986"/>
    </source>
</evidence>
<gene>
    <name evidence="8" type="ORF">JY500_16930</name>
</gene>
<dbReference type="InterPro" id="IPR015590">
    <property type="entry name" value="Aldehyde_DH_dom"/>
</dbReference>
<evidence type="ECO:0000256" key="6">
    <source>
        <dbReference type="RuleBase" id="RU003345"/>
    </source>
</evidence>
<proteinExistence type="inferred from homology"/>
<evidence type="ECO:0000313" key="9">
    <source>
        <dbReference type="Proteomes" id="UP000663570"/>
    </source>
</evidence>
<dbReference type="Gene3D" id="3.40.309.10">
    <property type="entry name" value="Aldehyde Dehydrogenase, Chain A, domain 2"/>
    <property type="match status" value="1"/>
</dbReference>
<comment type="similarity">
    <text evidence="1 4 6">Belongs to the aldehyde dehydrogenase family.</text>
</comment>
<dbReference type="InterPro" id="IPR029510">
    <property type="entry name" value="Ald_DH_CS_GLU"/>
</dbReference>
<dbReference type="InterPro" id="IPR016163">
    <property type="entry name" value="Ald_DH_C"/>
</dbReference>
<keyword evidence="9" id="KW-1185">Reference proteome</keyword>
<dbReference type="InterPro" id="IPR016161">
    <property type="entry name" value="Ald_DH/histidinol_DH"/>
</dbReference>
<name>A0ABX7M5C6_9RHOO</name>
<dbReference type="PANTHER" id="PTHR43570">
    <property type="entry name" value="ALDEHYDE DEHYDROGENASE"/>
    <property type="match status" value="1"/>
</dbReference>
<keyword evidence="2 4" id="KW-0560">Oxidoreductase</keyword>
<dbReference type="InterPro" id="IPR012394">
    <property type="entry name" value="Aldehyde_DH_NAD(P)"/>
</dbReference>
<evidence type="ECO:0000256" key="5">
    <source>
        <dbReference type="PROSITE-ProRule" id="PRU10007"/>
    </source>
</evidence>
<dbReference type="Gene3D" id="3.40.605.10">
    <property type="entry name" value="Aldehyde Dehydrogenase, Chain A, domain 1"/>
    <property type="match status" value="1"/>
</dbReference>
<dbReference type="PIRSF" id="PIRSF036492">
    <property type="entry name" value="ALDH"/>
    <property type="match status" value="1"/>
</dbReference>
<dbReference type="EMBL" id="CP071060">
    <property type="protein sequence ID" value="QSI76141.1"/>
    <property type="molecule type" value="Genomic_DNA"/>
</dbReference>
<evidence type="ECO:0000256" key="3">
    <source>
        <dbReference type="ARBA" id="ARBA00023027"/>
    </source>
</evidence>
<evidence type="ECO:0000313" key="8">
    <source>
        <dbReference type="EMBL" id="QSI76141.1"/>
    </source>
</evidence>
<keyword evidence="3" id="KW-0520">NAD</keyword>